<comment type="function">
    <text evidence="1">Vacuolar effluxer which mediate the efflux of amino acids resulting from autophagic degradation. The release of autophagic amino acids allows the maintenance of protein synthesis and viability during nitrogen starvation.</text>
</comment>
<gene>
    <name evidence="2" type="ORF">E4U43_006111</name>
</gene>
<keyword evidence="1" id="KW-0926">Vacuole</keyword>
<evidence type="ECO:0000313" key="2">
    <source>
        <dbReference type="EMBL" id="KAG5985152.1"/>
    </source>
</evidence>
<keyword evidence="1" id="KW-0072">Autophagy</keyword>
<dbReference type="Proteomes" id="UP000748025">
    <property type="component" value="Unassembled WGS sequence"/>
</dbReference>
<dbReference type="Pfam" id="PF11700">
    <property type="entry name" value="ATG22"/>
    <property type="match status" value="1"/>
</dbReference>
<comment type="similarity">
    <text evidence="1">Belongs to the ATG22 family.</text>
</comment>
<comment type="subcellular location">
    <subcellularLocation>
        <location evidence="1">Vacuole membrane</location>
        <topology evidence="1">Multi-pass membrane protein</topology>
    </subcellularLocation>
</comment>
<keyword evidence="3" id="KW-1185">Reference proteome</keyword>
<feature type="non-terminal residue" evidence="2">
    <location>
        <position position="104"/>
    </location>
</feature>
<keyword evidence="1" id="KW-0813">Transport</keyword>
<dbReference type="OrthoDB" id="4956953at2759"/>
<comment type="caution">
    <text evidence="2">The sequence shown here is derived from an EMBL/GenBank/DDBJ whole genome shotgun (WGS) entry which is preliminary data.</text>
</comment>
<organism evidence="2 3">
    <name type="scientific">Claviceps pusilla</name>
    <dbReference type="NCBI Taxonomy" id="123648"/>
    <lineage>
        <taxon>Eukaryota</taxon>
        <taxon>Fungi</taxon>
        <taxon>Dikarya</taxon>
        <taxon>Ascomycota</taxon>
        <taxon>Pezizomycotina</taxon>
        <taxon>Sordariomycetes</taxon>
        <taxon>Hypocreomycetidae</taxon>
        <taxon>Hypocreales</taxon>
        <taxon>Clavicipitaceae</taxon>
        <taxon>Claviceps</taxon>
    </lineage>
</organism>
<evidence type="ECO:0000256" key="1">
    <source>
        <dbReference type="RuleBase" id="RU363073"/>
    </source>
</evidence>
<accession>A0A9P7N1A5</accession>
<dbReference type="GO" id="GO:0005774">
    <property type="term" value="C:vacuolar membrane"/>
    <property type="evidence" value="ECO:0007669"/>
    <property type="project" value="UniProtKB-SubCell"/>
</dbReference>
<evidence type="ECO:0000313" key="3">
    <source>
        <dbReference type="Proteomes" id="UP000748025"/>
    </source>
</evidence>
<reference evidence="2" key="1">
    <citation type="journal article" date="2020" name="bioRxiv">
        <title>Whole genome comparisons of ergot fungi reveals the divergence and evolution of species within the genus Claviceps are the result of varying mechanisms driving genome evolution and host range expansion.</title>
        <authorList>
            <person name="Wyka S.A."/>
            <person name="Mondo S.J."/>
            <person name="Liu M."/>
            <person name="Dettman J."/>
            <person name="Nalam V."/>
            <person name="Broders K.D."/>
        </authorList>
    </citation>
    <scope>NUCLEOTIDE SEQUENCE</scope>
    <source>
        <strain evidence="2">CCC 602</strain>
    </source>
</reference>
<name>A0A9P7N1A5_9HYPO</name>
<keyword evidence="1" id="KW-0029">Amino-acid transport</keyword>
<dbReference type="AlphaFoldDB" id="A0A9P7N1A5"/>
<dbReference type="EMBL" id="SRPW01004133">
    <property type="protein sequence ID" value="KAG5985152.1"/>
    <property type="molecule type" value="Genomic_DNA"/>
</dbReference>
<sequence>MDGKTALVTERNVSSYGSTLPPAEEEVDNAAAPLSTKKALWAWLILCFSTGPTNGMVNSYVTASIQSAANAVGHIPGTNKPCARRGAIKCVVRLGGLDVDYLSY</sequence>
<dbReference type="InterPro" id="IPR024671">
    <property type="entry name" value="Atg22-like"/>
</dbReference>
<proteinExistence type="inferred from homology"/>
<dbReference type="GO" id="GO:0006914">
    <property type="term" value="P:autophagy"/>
    <property type="evidence" value="ECO:0007669"/>
    <property type="project" value="UniProtKB-KW"/>
</dbReference>
<protein>
    <recommendedName>
        <fullName evidence="1">Autophagy-related protein</fullName>
    </recommendedName>
</protein>
<dbReference type="GO" id="GO:0006865">
    <property type="term" value="P:amino acid transport"/>
    <property type="evidence" value="ECO:0007669"/>
    <property type="project" value="UniProtKB-KW"/>
</dbReference>